<keyword evidence="2" id="KW-1185">Reference proteome</keyword>
<dbReference type="Proteomes" id="UP000429232">
    <property type="component" value="Chromosome"/>
</dbReference>
<proteinExistence type="predicted"/>
<gene>
    <name evidence="1" type="ORF">GO620_013150</name>
</gene>
<evidence type="ECO:0000313" key="2">
    <source>
        <dbReference type="Proteomes" id="UP000429232"/>
    </source>
</evidence>
<evidence type="ECO:0000313" key="1">
    <source>
        <dbReference type="EMBL" id="QQL49117.1"/>
    </source>
</evidence>
<dbReference type="RefSeq" id="WP_200230055.1">
    <property type="nucleotide sequence ID" value="NZ_CP066775.1"/>
</dbReference>
<organism evidence="1 2">
    <name type="scientific">Mucilaginibacter ginkgonis</name>
    <dbReference type="NCBI Taxonomy" id="2682091"/>
    <lineage>
        <taxon>Bacteria</taxon>
        <taxon>Pseudomonadati</taxon>
        <taxon>Bacteroidota</taxon>
        <taxon>Sphingobacteriia</taxon>
        <taxon>Sphingobacteriales</taxon>
        <taxon>Sphingobacteriaceae</taxon>
        <taxon>Mucilaginibacter</taxon>
    </lineage>
</organism>
<dbReference type="KEGG" id="mgik:GO620_013150"/>
<name>A0A7T7F9A1_9SPHI</name>
<dbReference type="AlphaFoldDB" id="A0A7T7F9A1"/>
<evidence type="ECO:0008006" key="3">
    <source>
        <dbReference type="Google" id="ProtNLM"/>
    </source>
</evidence>
<accession>A0A7T7F9A1</accession>
<sequence>MAKALNIHDIKTKKQAVEKGLELLVRLENQTRLLDLWGKVELDDEAFK</sequence>
<dbReference type="EMBL" id="CP066775">
    <property type="protein sequence ID" value="QQL49117.1"/>
    <property type="molecule type" value="Genomic_DNA"/>
</dbReference>
<protein>
    <recommendedName>
        <fullName evidence="3">VapB protein of antitoxin of type II toxin-antitoxin system</fullName>
    </recommendedName>
</protein>
<reference evidence="1 2" key="1">
    <citation type="submission" date="2020-12" db="EMBL/GenBank/DDBJ databases">
        <title>HMF7856_wgs.fasta genome submission.</title>
        <authorList>
            <person name="Kang H."/>
            <person name="Kim H."/>
            <person name="Joh K."/>
        </authorList>
    </citation>
    <scope>NUCLEOTIDE SEQUENCE [LARGE SCALE GENOMIC DNA]</scope>
    <source>
        <strain evidence="1 2">HMF7856</strain>
    </source>
</reference>